<evidence type="ECO:0000256" key="1">
    <source>
        <dbReference type="ARBA" id="ARBA00022723"/>
    </source>
</evidence>
<dbReference type="Pfam" id="PF03108">
    <property type="entry name" value="DBD_Tnp_Mut"/>
    <property type="match status" value="1"/>
</dbReference>
<dbReference type="Proteomes" id="UP000264353">
    <property type="component" value="Chromosome A5"/>
</dbReference>
<evidence type="ECO:0000259" key="6">
    <source>
        <dbReference type="PROSITE" id="PS50966"/>
    </source>
</evidence>
<dbReference type="PANTHER" id="PTHR31973:SF113">
    <property type="entry name" value="PROTEIN FAR1-RELATED SEQUENCE 5-LIKE"/>
    <property type="match status" value="1"/>
</dbReference>
<protein>
    <recommendedName>
        <fullName evidence="6">SWIM-type domain-containing protein</fullName>
    </recommendedName>
</protein>
<proteinExistence type="predicted"/>
<keyword evidence="1" id="KW-0479">Metal-binding</keyword>
<evidence type="ECO:0000313" key="7">
    <source>
        <dbReference type="EMBL" id="RID62086.1"/>
    </source>
</evidence>
<name>A0A397ZGB7_BRACM</name>
<gene>
    <name evidence="7" type="ORF">BRARA_E01181</name>
</gene>
<feature type="compositionally biased region" description="Polar residues" evidence="5">
    <location>
        <begin position="23"/>
        <end position="40"/>
    </location>
</feature>
<dbReference type="PROSITE" id="PS50966">
    <property type="entry name" value="ZF_SWIM"/>
    <property type="match status" value="1"/>
</dbReference>
<dbReference type="Pfam" id="PF04434">
    <property type="entry name" value="SWIM"/>
    <property type="match status" value="1"/>
</dbReference>
<dbReference type="EMBL" id="CM010632">
    <property type="protein sequence ID" value="RID62086.1"/>
    <property type="molecule type" value="Genomic_DNA"/>
</dbReference>
<evidence type="ECO:0000256" key="4">
    <source>
        <dbReference type="PROSITE-ProRule" id="PRU00325"/>
    </source>
</evidence>
<dbReference type="InterPro" id="IPR018289">
    <property type="entry name" value="MULE_transposase_dom"/>
</dbReference>
<dbReference type="SMART" id="SM00575">
    <property type="entry name" value="ZnF_PMZ"/>
    <property type="match status" value="1"/>
</dbReference>
<dbReference type="InterPro" id="IPR006564">
    <property type="entry name" value="Znf_PMZ"/>
</dbReference>
<organism evidence="7 8">
    <name type="scientific">Brassica campestris</name>
    <name type="common">Field mustard</name>
    <dbReference type="NCBI Taxonomy" id="3711"/>
    <lineage>
        <taxon>Eukaryota</taxon>
        <taxon>Viridiplantae</taxon>
        <taxon>Streptophyta</taxon>
        <taxon>Embryophyta</taxon>
        <taxon>Tracheophyta</taxon>
        <taxon>Spermatophyta</taxon>
        <taxon>Magnoliopsida</taxon>
        <taxon>eudicotyledons</taxon>
        <taxon>Gunneridae</taxon>
        <taxon>Pentapetalae</taxon>
        <taxon>rosids</taxon>
        <taxon>malvids</taxon>
        <taxon>Brassicales</taxon>
        <taxon>Brassicaceae</taxon>
        <taxon>Brassiceae</taxon>
        <taxon>Brassica</taxon>
    </lineage>
</organism>
<dbReference type="InterPro" id="IPR007527">
    <property type="entry name" value="Znf_SWIM"/>
</dbReference>
<dbReference type="PANTHER" id="PTHR31973">
    <property type="entry name" value="POLYPROTEIN, PUTATIVE-RELATED"/>
    <property type="match status" value="1"/>
</dbReference>
<dbReference type="GO" id="GO:0008270">
    <property type="term" value="F:zinc ion binding"/>
    <property type="evidence" value="ECO:0007669"/>
    <property type="project" value="UniProtKB-KW"/>
</dbReference>
<feature type="domain" description="SWIM-type" evidence="6">
    <location>
        <begin position="429"/>
        <end position="461"/>
    </location>
</feature>
<keyword evidence="3" id="KW-0862">Zinc</keyword>
<evidence type="ECO:0000256" key="3">
    <source>
        <dbReference type="ARBA" id="ARBA00022833"/>
    </source>
</evidence>
<dbReference type="AlphaFoldDB" id="A0A397ZGB7"/>
<feature type="region of interest" description="Disordered" evidence="5">
    <location>
        <begin position="1"/>
        <end position="47"/>
    </location>
</feature>
<dbReference type="Pfam" id="PF10551">
    <property type="entry name" value="MULE"/>
    <property type="match status" value="1"/>
</dbReference>
<sequence>MQGSGSGSGPSLDLRLGLDTDNKNGSGSSYVNLGDSSSDTNENDGSKQPIDDIVYVGMIFKSREEFKHHMAMYAIKNKFRFRNSRSSPDGMVLRCFSSTCHWRVYTKRMKIVTSYEIRRVDLQHTCSVDSRAGITQPLILTTTISYYPKNSKLQTNPDYLKQLVQANPGTKTALHTEFEDGVGQRFKYLFISIGACIVGYMYLRKVVIVDGSHLRGKYAGCFLSACAQDGNYQVYPLAIAIVDGENDKAWEWFLENLLEVVYPLARHCACVLHLQRNIKTHFKNKHLGYMVGKAARAYKVSDFYRIFNEIKKINPSCADYLISIGFEHWSRSHFKGQRYNIMTSNVAESWNAVLREAREFPIKPLVEFIRDKLMQWFATRRATTCISFDTLTPRVAEIVAANFDLGGGYGVTNVNRSEYQVSDKEGIVFHVNLVKKTCSCNEFQTLLILCSHAIAAAVFGKVRVESLVSHFYTLENLLVAYDMDILPVTDSAPPPVPLEIHTDDVVTDANVELIPPTTKRPPGRPRKSRILSRGEIRMKPQRKKHICSRCKASGHNKATCKMPIEVISEYVYGKDGRLG</sequence>
<keyword evidence="2 4" id="KW-0863">Zinc-finger</keyword>
<reference evidence="7 8" key="1">
    <citation type="submission" date="2018-06" db="EMBL/GenBank/DDBJ databases">
        <title>WGS assembly of Brassica rapa FPsc.</title>
        <authorList>
            <person name="Bowman J."/>
            <person name="Kohchi T."/>
            <person name="Yamato K."/>
            <person name="Jenkins J."/>
            <person name="Shu S."/>
            <person name="Ishizaki K."/>
            <person name="Yamaoka S."/>
            <person name="Nishihama R."/>
            <person name="Nakamura Y."/>
            <person name="Berger F."/>
            <person name="Adam C."/>
            <person name="Aki S."/>
            <person name="Althoff F."/>
            <person name="Araki T."/>
            <person name="Arteaga-Vazquez M."/>
            <person name="Balasubrmanian S."/>
            <person name="Bauer D."/>
            <person name="Boehm C."/>
            <person name="Briginshaw L."/>
            <person name="Caballero-Perez J."/>
            <person name="Catarino B."/>
            <person name="Chen F."/>
            <person name="Chiyoda S."/>
            <person name="Chovatia M."/>
            <person name="Davies K."/>
            <person name="Delmans M."/>
            <person name="Demura T."/>
            <person name="Dierschke T."/>
            <person name="Dolan L."/>
            <person name="Dorantes-Acosta A."/>
            <person name="Eklund D."/>
            <person name="Florent S."/>
            <person name="Flores-Sandoval E."/>
            <person name="Fujiyama A."/>
            <person name="Fukuzawa H."/>
            <person name="Galik B."/>
            <person name="Grimanelli D."/>
            <person name="Grimwood J."/>
            <person name="Grossniklaus U."/>
            <person name="Hamada T."/>
            <person name="Haseloff J."/>
            <person name="Hetherington A."/>
            <person name="Higo A."/>
            <person name="Hirakawa Y."/>
            <person name="Hundley H."/>
            <person name="Ikeda Y."/>
            <person name="Inoue K."/>
            <person name="Inoue S."/>
            <person name="Ishida S."/>
            <person name="Jia Q."/>
            <person name="Kakita M."/>
            <person name="Kanazawa T."/>
            <person name="Kawai Y."/>
            <person name="Kawashima T."/>
            <person name="Kennedy M."/>
            <person name="Kinose K."/>
            <person name="Kinoshita T."/>
            <person name="Kohara Y."/>
            <person name="Koide E."/>
            <person name="Komatsu K."/>
            <person name="Kopischke S."/>
            <person name="Kubo M."/>
            <person name="Kyozuka J."/>
            <person name="Lagercrantz U."/>
            <person name="Lin S."/>
            <person name="Lindquist E."/>
            <person name="Lipzen A."/>
            <person name="Lu C."/>
            <person name="Luna E."/>
            <person name="Martienssen R."/>
            <person name="Minamino N."/>
            <person name="Mizutani M."/>
            <person name="Mizutani M."/>
            <person name="Mochizuki N."/>
            <person name="Monte I."/>
            <person name="Mosher R."/>
            <person name="Nagasaki H."/>
            <person name="Nakagami H."/>
            <person name="Naramoto S."/>
            <person name="Nishitani K."/>
            <person name="Ohtani M."/>
            <person name="Okamoto T."/>
            <person name="Okumura M."/>
            <person name="Phillips J."/>
            <person name="Pollak B."/>
            <person name="Reinders A."/>
            <person name="Roevekamp M."/>
            <person name="Sano R."/>
            <person name="Sawa S."/>
            <person name="Schmid M."/>
            <person name="Shirakawa M."/>
            <person name="Solano R."/>
            <person name="Spunde A."/>
            <person name="Suetsugu N."/>
            <person name="Sugano S."/>
            <person name="Sugiyama A."/>
            <person name="Sun R."/>
            <person name="Suzuki Y."/>
            <person name="Takenaka M."/>
            <person name="Takezawa D."/>
            <person name="Tomogane H."/>
            <person name="Tsuzuki M."/>
            <person name="Ueda T."/>
            <person name="Umeda M."/>
            <person name="Ward J."/>
            <person name="Watanabe Y."/>
            <person name="Yazaki K."/>
            <person name="Yokoyama R."/>
            <person name="Yoshitake Y."/>
            <person name="Yotsui I."/>
            <person name="Zachgo S."/>
            <person name="Schmutz J."/>
        </authorList>
    </citation>
    <scope>NUCLEOTIDE SEQUENCE [LARGE SCALE GENOMIC DNA]</scope>
    <source>
        <strain evidence="8">cv. B-3</strain>
    </source>
</reference>
<dbReference type="InterPro" id="IPR004332">
    <property type="entry name" value="Transposase_MuDR"/>
</dbReference>
<accession>A0A397ZGB7</accession>
<evidence type="ECO:0000256" key="5">
    <source>
        <dbReference type="SAM" id="MobiDB-lite"/>
    </source>
</evidence>
<evidence type="ECO:0000256" key="2">
    <source>
        <dbReference type="ARBA" id="ARBA00022771"/>
    </source>
</evidence>
<evidence type="ECO:0000313" key="8">
    <source>
        <dbReference type="Proteomes" id="UP000264353"/>
    </source>
</evidence>